<evidence type="ECO:0000256" key="2">
    <source>
        <dbReference type="SAM" id="MobiDB-lite"/>
    </source>
</evidence>
<protein>
    <recommendedName>
        <fullName evidence="3">Zn(2)-C6 fungal-type domain-containing protein</fullName>
    </recommendedName>
</protein>
<dbReference type="GO" id="GO:0000981">
    <property type="term" value="F:DNA-binding transcription factor activity, RNA polymerase II-specific"/>
    <property type="evidence" value="ECO:0007669"/>
    <property type="project" value="InterPro"/>
</dbReference>
<dbReference type="Proteomes" id="UP000053259">
    <property type="component" value="Unassembled WGS sequence"/>
</dbReference>
<dbReference type="GO" id="GO:0008270">
    <property type="term" value="F:zinc ion binding"/>
    <property type="evidence" value="ECO:0007669"/>
    <property type="project" value="InterPro"/>
</dbReference>
<dbReference type="CDD" id="cd12148">
    <property type="entry name" value="fungal_TF_MHR"/>
    <property type="match status" value="1"/>
</dbReference>
<dbReference type="PROSITE" id="PS00463">
    <property type="entry name" value="ZN2_CY6_FUNGAL_1"/>
    <property type="match status" value="1"/>
</dbReference>
<dbReference type="PROSITE" id="PS50048">
    <property type="entry name" value="ZN2_CY6_FUNGAL_2"/>
    <property type="match status" value="1"/>
</dbReference>
<dbReference type="GO" id="GO:0045944">
    <property type="term" value="P:positive regulation of transcription by RNA polymerase II"/>
    <property type="evidence" value="ECO:0007669"/>
    <property type="project" value="TreeGrafter"/>
</dbReference>
<feature type="region of interest" description="Disordered" evidence="2">
    <location>
        <begin position="1"/>
        <end position="36"/>
    </location>
</feature>
<dbReference type="SUPFAM" id="SSF57701">
    <property type="entry name" value="Zn2/Cys6 DNA-binding domain"/>
    <property type="match status" value="1"/>
</dbReference>
<feature type="compositionally biased region" description="Low complexity" evidence="2">
    <location>
        <begin position="17"/>
        <end position="34"/>
    </location>
</feature>
<dbReference type="GeneID" id="27316847"/>
<keyword evidence="1" id="KW-0539">Nucleus</keyword>
<dbReference type="InParanoid" id="A0A0D1XB48"/>
<dbReference type="FunCoup" id="A0A0D1XB48">
    <property type="interactions" value="269"/>
</dbReference>
<feature type="region of interest" description="Disordered" evidence="2">
    <location>
        <begin position="955"/>
        <end position="976"/>
    </location>
</feature>
<dbReference type="OrthoDB" id="2262349at2759"/>
<evidence type="ECO:0000313" key="5">
    <source>
        <dbReference type="Proteomes" id="UP000053259"/>
    </source>
</evidence>
<dbReference type="PANTHER" id="PTHR31644:SF2">
    <property type="entry name" value="TRANSCRIPTIONAL ACTIVATOR ARO80-RELATED"/>
    <property type="match status" value="1"/>
</dbReference>
<sequence length="976" mass="109871">MDNTNMHAYQDPYSPMNAAHSPASPAASNASSPPKKSHLRTYQACIACRKRKVKCDMGDVENPHDPPCARCKRERKPCEFDDQRRKTNNKRSRSETNGFDDEHTLAAATRASKRQTLGRQDSQLLYGNGKHESPLTPGAYNVASPRRNSYTQSPMPDPETIQRTTDAMKKETFDTQGGLASLLEAADHLTKQPSRHPQNMSGGLASQSHTSQEQTYPEEVVREAATKHWSRFKFVRSGLLKASEAMAYVEYFYANCMPFTPICIPDYRNPALHETLLEREPFLVMTILTIASRFMTVGGDSGWGKQSRPQKIHHTFWDYTQKMFATIVYAQEQFGGGMTGGGKAKARRCDPLFRYGLRSITTVESLMLLCEWAPRDLHFPPDDFDGEIMVPLNPLEEEALDESFRMLNSEAAQRRDTWLEPAWRCDTMIWMLLHNAKALALEIGLFDDRSEEDLLRTVSGVTQAEIAEYHARRTKTRDIFWAFYVQTCGRLELIGKLPPGYLESLHHSEADVRIQHTVKSRAAAYDHKVDAQYTPMPQASPHLENVQEAVWFFWQELTAIMKSANMNMFMRKEETRKITRTGEYRKWIHVYAPMLDEWRTEFEKCDMIPEPMRTILLIEYDYIRIYIHSLPLQAFVERAIASTPSKQNIDAFTSNGIALEDVRKWMQEDSPYIQTLVESCQHVLSLIGESTMPVEKIKHFTVRVYFRIMASAVHLLKSFVVGAYADNIRRSFELLKKASHALTTHIVDDVHIGSVFSEMISTVAIQIEPRLKLFTPGSRPGRSRAVSMTPVVARSPALHPMNGLPTNHPQSNGVNSWGASANGYSTPNMLADQLINWQNDTSSILQNLDIYDPSTASNMTLMPPPGFFNSPVETADDGGLGNGLNGNGAADQQQAIINDWVSMDVHPLMNLALNGGQNEVSATHYGIVINGSDMLDQFMRPDGISSFNYENGTPNTGTPMPYIGGASGAQRSGRAW</sequence>
<organism evidence="4 5">
    <name type="scientific">Verruconis gallopava</name>
    <dbReference type="NCBI Taxonomy" id="253628"/>
    <lineage>
        <taxon>Eukaryota</taxon>
        <taxon>Fungi</taxon>
        <taxon>Dikarya</taxon>
        <taxon>Ascomycota</taxon>
        <taxon>Pezizomycotina</taxon>
        <taxon>Dothideomycetes</taxon>
        <taxon>Pleosporomycetidae</taxon>
        <taxon>Venturiales</taxon>
        <taxon>Sympoventuriaceae</taxon>
        <taxon>Verruconis</taxon>
    </lineage>
</organism>
<evidence type="ECO:0000259" key="3">
    <source>
        <dbReference type="PROSITE" id="PS50048"/>
    </source>
</evidence>
<dbReference type="HOGENOM" id="CLU_007201_1_0_1"/>
<dbReference type="STRING" id="253628.A0A0D1XB48"/>
<dbReference type="RefSeq" id="XP_016209315.1">
    <property type="nucleotide sequence ID" value="XM_016362840.1"/>
</dbReference>
<name>A0A0D1XB48_9PEZI</name>
<proteinExistence type="predicted"/>
<dbReference type="VEuPathDB" id="FungiDB:PV09_08874"/>
<feature type="compositionally biased region" description="Polar residues" evidence="2">
    <location>
        <begin position="114"/>
        <end position="125"/>
    </location>
</feature>
<dbReference type="SMART" id="SM00066">
    <property type="entry name" value="GAL4"/>
    <property type="match status" value="1"/>
</dbReference>
<gene>
    <name evidence="4" type="ORF">PV09_08874</name>
</gene>
<dbReference type="InterPro" id="IPR001138">
    <property type="entry name" value="Zn2Cys6_DnaBD"/>
</dbReference>
<accession>A0A0D1XB48</accession>
<dbReference type="Pfam" id="PF00172">
    <property type="entry name" value="Zn_clus"/>
    <property type="match status" value="1"/>
</dbReference>
<feature type="region of interest" description="Disordered" evidence="2">
    <location>
        <begin position="81"/>
        <end position="161"/>
    </location>
</feature>
<dbReference type="InterPro" id="IPR036864">
    <property type="entry name" value="Zn2-C6_fun-type_DNA-bd_sf"/>
</dbReference>
<keyword evidence="5" id="KW-1185">Reference proteome</keyword>
<dbReference type="InterPro" id="IPR052780">
    <property type="entry name" value="AAA_Catabolism_Regulators"/>
</dbReference>
<reference evidence="4 5" key="1">
    <citation type="submission" date="2015-01" db="EMBL/GenBank/DDBJ databases">
        <title>The Genome Sequence of Ochroconis gallopava CBS43764.</title>
        <authorList>
            <consortium name="The Broad Institute Genomics Platform"/>
            <person name="Cuomo C."/>
            <person name="de Hoog S."/>
            <person name="Gorbushina A."/>
            <person name="Stielow B."/>
            <person name="Teixiera M."/>
            <person name="Abouelleil A."/>
            <person name="Chapman S.B."/>
            <person name="Priest M."/>
            <person name="Young S.K."/>
            <person name="Wortman J."/>
            <person name="Nusbaum C."/>
            <person name="Birren B."/>
        </authorList>
    </citation>
    <scope>NUCLEOTIDE SEQUENCE [LARGE SCALE GENOMIC DNA]</scope>
    <source>
        <strain evidence="4 5">CBS 43764</strain>
    </source>
</reference>
<dbReference type="EMBL" id="KN847577">
    <property type="protein sequence ID" value="KIV99445.1"/>
    <property type="molecule type" value="Genomic_DNA"/>
</dbReference>
<dbReference type="AlphaFoldDB" id="A0A0D1XB48"/>
<dbReference type="GO" id="GO:0005634">
    <property type="term" value="C:nucleus"/>
    <property type="evidence" value="ECO:0007669"/>
    <property type="project" value="TreeGrafter"/>
</dbReference>
<dbReference type="PANTHER" id="PTHR31644">
    <property type="entry name" value="TRANSCRIPTIONAL ACTIVATOR ARO80-RELATED"/>
    <property type="match status" value="1"/>
</dbReference>
<evidence type="ECO:0000256" key="1">
    <source>
        <dbReference type="ARBA" id="ARBA00023242"/>
    </source>
</evidence>
<dbReference type="CDD" id="cd00067">
    <property type="entry name" value="GAL4"/>
    <property type="match status" value="1"/>
</dbReference>
<feature type="domain" description="Zn(2)-C6 fungal-type" evidence="3">
    <location>
        <begin position="44"/>
        <end position="80"/>
    </location>
</feature>
<dbReference type="GO" id="GO:0009074">
    <property type="term" value="P:aromatic amino acid family catabolic process"/>
    <property type="evidence" value="ECO:0007669"/>
    <property type="project" value="TreeGrafter"/>
</dbReference>
<dbReference type="Gene3D" id="4.10.240.10">
    <property type="entry name" value="Zn(2)-C6 fungal-type DNA-binding domain"/>
    <property type="match status" value="1"/>
</dbReference>
<evidence type="ECO:0000313" key="4">
    <source>
        <dbReference type="EMBL" id="KIV99445.1"/>
    </source>
</evidence>
<feature type="region of interest" description="Disordered" evidence="2">
    <location>
        <begin position="191"/>
        <end position="215"/>
    </location>
</feature>